<proteinExistence type="predicted"/>
<comment type="caution">
    <text evidence="2">The sequence shown here is derived from an EMBL/GenBank/DDBJ whole genome shotgun (WGS) entry which is preliminary data.</text>
</comment>
<sequence>MEKFVGPTTSQPSVGPHTEVDTETFQKTFANSQNSVVRAAVGSRVDSARSGSLTDPRHSHSGRSSVGSRSHPHPSNSLPRRT</sequence>
<name>A0AAV0VHB9_9HEMI</name>
<organism evidence="2 3">
    <name type="scientific">Macrosiphum euphorbiae</name>
    <name type="common">potato aphid</name>
    <dbReference type="NCBI Taxonomy" id="13131"/>
    <lineage>
        <taxon>Eukaryota</taxon>
        <taxon>Metazoa</taxon>
        <taxon>Ecdysozoa</taxon>
        <taxon>Arthropoda</taxon>
        <taxon>Hexapoda</taxon>
        <taxon>Insecta</taxon>
        <taxon>Pterygota</taxon>
        <taxon>Neoptera</taxon>
        <taxon>Paraneoptera</taxon>
        <taxon>Hemiptera</taxon>
        <taxon>Sternorrhyncha</taxon>
        <taxon>Aphidomorpha</taxon>
        <taxon>Aphidoidea</taxon>
        <taxon>Aphididae</taxon>
        <taxon>Macrosiphini</taxon>
        <taxon>Macrosiphum</taxon>
    </lineage>
</organism>
<reference evidence="2 3" key="1">
    <citation type="submission" date="2023-01" db="EMBL/GenBank/DDBJ databases">
        <authorList>
            <person name="Whitehead M."/>
        </authorList>
    </citation>
    <scope>NUCLEOTIDE SEQUENCE [LARGE SCALE GENOMIC DNA]</scope>
</reference>
<dbReference type="Proteomes" id="UP001160148">
    <property type="component" value="Unassembled WGS sequence"/>
</dbReference>
<dbReference type="AlphaFoldDB" id="A0AAV0VHB9"/>
<accession>A0AAV0VHB9</accession>
<dbReference type="EMBL" id="CARXXK010000001">
    <property type="protein sequence ID" value="CAI6343611.1"/>
    <property type="molecule type" value="Genomic_DNA"/>
</dbReference>
<evidence type="ECO:0000256" key="1">
    <source>
        <dbReference type="SAM" id="MobiDB-lite"/>
    </source>
</evidence>
<feature type="region of interest" description="Disordered" evidence="1">
    <location>
        <begin position="40"/>
        <end position="82"/>
    </location>
</feature>
<protein>
    <submittedName>
        <fullName evidence="2">Uncharacterized protein</fullName>
    </submittedName>
</protein>
<evidence type="ECO:0000313" key="2">
    <source>
        <dbReference type="EMBL" id="CAI6343611.1"/>
    </source>
</evidence>
<gene>
    <name evidence="2" type="ORF">MEUPH1_LOCUS850</name>
</gene>
<keyword evidence="3" id="KW-1185">Reference proteome</keyword>
<evidence type="ECO:0000313" key="3">
    <source>
        <dbReference type="Proteomes" id="UP001160148"/>
    </source>
</evidence>
<feature type="compositionally biased region" description="Low complexity" evidence="1">
    <location>
        <begin position="62"/>
        <end position="75"/>
    </location>
</feature>
<feature type="region of interest" description="Disordered" evidence="1">
    <location>
        <begin position="1"/>
        <end position="20"/>
    </location>
</feature>